<name>A0A7R9B372_TIMSH</name>
<dbReference type="Pfam" id="PF00012">
    <property type="entry name" value="HSP70"/>
    <property type="match status" value="1"/>
</dbReference>
<keyword evidence="2 4" id="KW-0547">Nucleotide-binding</keyword>
<dbReference type="Gene3D" id="3.30.420.40">
    <property type="match status" value="1"/>
</dbReference>
<feature type="coiled-coil region" evidence="5">
    <location>
        <begin position="610"/>
        <end position="660"/>
    </location>
</feature>
<evidence type="ECO:0000256" key="2">
    <source>
        <dbReference type="ARBA" id="ARBA00022741"/>
    </source>
</evidence>
<evidence type="ECO:0000313" key="6">
    <source>
        <dbReference type="EMBL" id="CAD7264555.1"/>
    </source>
</evidence>
<comment type="similarity">
    <text evidence="1 4">Belongs to the heat shock protein 70 family.</text>
</comment>
<organism evidence="6">
    <name type="scientific">Timema shepardi</name>
    <name type="common">Walking stick</name>
    <dbReference type="NCBI Taxonomy" id="629360"/>
    <lineage>
        <taxon>Eukaryota</taxon>
        <taxon>Metazoa</taxon>
        <taxon>Ecdysozoa</taxon>
        <taxon>Arthropoda</taxon>
        <taxon>Hexapoda</taxon>
        <taxon>Insecta</taxon>
        <taxon>Pterygota</taxon>
        <taxon>Neoptera</taxon>
        <taxon>Polyneoptera</taxon>
        <taxon>Phasmatodea</taxon>
        <taxon>Timematodea</taxon>
        <taxon>Timematoidea</taxon>
        <taxon>Timematidae</taxon>
        <taxon>Timema</taxon>
    </lineage>
</organism>
<dbReference type="PRINTS" id="PR00301">
    <property type="entry name" value="HEATSHOCK70"/>
</dbReference>
<keyword evidence="5" id="KW-0175">Coiled coil</keyword>
<proteinExistence type="inferred from homology"/>
<evidence type="ECO:0000256" key="1">
    <source>
        <dbReference type="ARBA" id="ARBA00007381"/>
    </source>
</evidence>
<gene>
    <name evidence="6" type="ORF">TSIB3V08_LOCUS8605</name>
</gene>
<protein>
    <submittedName>
        <fullName evidence="6">Uncharacterized protein</fullName>
    </submittedName>
</protein>
<sequence length="660" mass="73518">MSILIFSTTCGWTVGKDSQDVSEIYLCGVALTHALENCICNHLTKCRSVRIITKDAYASFSSSHAQGLVHHSVPPVTVDVTGGTEVMFGPNFMGYNKESLIVGHTFRSKISKFRVFKLDFMDFYLESDSGNGARETCPLDASNGMVPTKPPTVAYIIADDLSFHFLRPSYNGARCGRTALGPPLTCKQAIPIERLPYVGEDSAKIFGLTVSCDLERGLSRSGHNFTDERASIKSNMEDAEQKDMMRFNMAQFMIGVEKALEEKDKEKKSMHIANNVSLPRSEGVRGAVIGIDLGTTNSCVAVMEGKQAKVIENAEGSRTTPSVVAFTRDGERLVGMPAKRQAVTNSANTFYATKRLIGRKFSDAEVKKDMVAPHLVNWLSIGMAIFQLGQARTCRRKRVREKERATGDKEENLKGARDIDIGYATRSALRKCHGVKDLDVLLFRQDCRTFLKTVMDKLLESMKQMTSAMDIIVTSNLIPASVTQNADRECKELVSQEKVKLILKAYLIETRLDDLWMSLLSNQRLKNLMKVVRMLLPLSHGNATLERGFSINGEVIVEHLREDSIVAQRIVYDSVMDAGGIDNFVVPRDLLLSMRSANMRWKQALENQRLKQTAEDKAKAEKRKAGLLAKELESKKQRLLLESQKAVAAIDEEIKGLKKN</sequence>
<dbReference type="PROSITE" id="PS00297">
    <property type="entry name" value="HSP70_1"/>
    <property type="match status" value="1"/>
</dbReference>
<dbReference type="PANTHER" id="PTHR19375">
    <property type="entry name" value="HEAT SHOCK PROTEIN 70KDA"/>
    <property type="match status" value="1"/>
</dbReference>
<dbReference type="GO" id="GO:0005524">
    <property type="term" value="F:ATP binding"/>
    <property type="evidence" value="ECO:0007669"/>
    <property type="project" value="UniProtKB-KW"/>
</dbReference>
<dbReference type="FunFam" id="3.30.420.40:FF:000028">
    <property type="entry name" value="heat shock 70 kDa protein-like"/>
    <property type="match status" value="1"/>
</dbReference>
<evidence type="ECO:0000256" key="4">
    <source>
        <dbReference type="RuleBase" id="RU003322"/>
    </source>
</evidence>
<dbReference type="EMBL" id="OC004506">
    <property type="protein sequence ID" value="CAD7264555.1"/>
    <property type="molecule type" value="Genomic_DNA"/>
</dbReference>
<evidence type="ECO:0000256" key="3">
    <source>
        <dbReference type="ARBA" id="ARBA00022840"/>
    </source>
</evidence>
<keyword evidence="3 4" id="KW-0067">ATP-binding</keyword>
<accession>A0A7R9B372</accession>
<reference evidence="6" key="1">
    <citation type="submission" date="2020-11" db="EMBL/GenBank/DDBJ databases">
        <authorList>
            <person name="Tran Van P."/>
        </authorList>
    </citation>
    <scope>NUCLEOTIDE SEQUENCE</scope>
</reference>
<evidence type="ECO:0000256" key="5">
    <source>
        <dbReference type="SAM" id="Coils"/>
    </source>
</evidence>
<dbReference type="InterPro" id="IPR013126">
    <property type="entry name" value="Hsp_70_fam"/>
</dbReference>
<dbReference type="SUPFAM" id="SSF53067">
    <property type="entry name" value="Actin-like ATPase domain"/>
    <property type="match status" value="1"/>
</dbReference>
<dbReference type="InterPro" id="IPR018181">
    <property type="entry name" value="Heat_shock_70_CS"/>
</dbReference>
<dbReference type="AlphaFoldDB" id="A0A7R9B372"/>
<dbReference type="InterPro" id="IPR043129">
    <property type="entry name" value="ATPase_NBD"/>
</dbReference>
<dbReference type="GO" id="GO:0140662">
    <property type="term" value="F:ATP-dependent protein folding chaperone"/>
    <property type="evidence" value="ECO:0007669"/>
    <property type="project" value="InterPro"/>
</dbReference>